<dbReference type="InterPro" id="IPR000551">
    <property type="entry name" value="MerR-type_HTH_dom"/>
</dbReference>
<keyword evidence="3" id="KW-0238">DNA-binding</keyword>
<proteinExistence type="predicted"/>
<reference evidence="6" key="1">
    <citation type="submission" date="2015-07" db="EMBL/GenBank/DDBJ databases">
        <title>Fjat-10053 dsm26.</title>
        <authorList>
            <person name="Liu B."/>
            <person name="Wang J."/>
            <person name="Zhu Y."/>
            <person name="Liu G."/>
            <person name="Chen Q."/>
            <person name="Chen Z."/>
            <person name="Lan J."/>
            <person name="Che J."/>
            <person name="Ge C."/>
            <person name="Shi H."/>
            <person name="Pan Z."/>
            <person name="Liu X."/>
        </authorList>
    </citation>
    <scope>NUCLEOTIDE SEQUENCE [LARGE SCALE GENOMIC DNA]</scope>
    <source>
        <strain evidence="6">DSM 26</strain>
    </source>
</reference>
<dbReference type="AlphaFoldDB" id="A0A0L0QTB1"/>
<dbReference type="InterPro" id="IPR009061">
    <property type="entry name" value="DNA-bd_dom_put_sf"/>
</dbReference>
<evidence type="ECO:0000313" key="5">
    <source>
        <dbReference type="EMBL" id="KNE21418.1"/>
    </source>
</evidence>
<evidence type="ECO:0000256" key="2">
    <source>
        <dbReference type="ARBA" id="ARBA00023015"/>
    </source>
</evidence>
<keyword evidence="6" id="KW-1185">Reference proteome</keyword>
<dbReference type="InterPro" id="IPR047057">
    <property type="entry name" value="MerR_fam"/>
</dbReference>
<gene>
    <name evidence="5" type="ORF">AFK71_07075</name>
</gene>
<accession>A0A0L0QTB1</accession>
<evidence type="ECO:0000256" key="1">
    <source>
        <dbReference type="ARBA" id="ARBA00022491"/>
    </source>
</evidence>
<dbReference type="CDD" id="cd00592">
    <property type="entry name" value="HTH_MerR-like"/>
    <property type="match status" value="1"/>
</dbReference>
<organism evidence="5 6">
    <name type="scientific">Virgibacillus pantothenticus</name>
    <dbReference type="NCBI Taxonomy" id="1473"/>
    <lineage>
        <taxon>Bacteria</taxon>
        <taxon>Bacillati</taxon>
        <taxon>Bacillota</taxon>
        <taxon>Bacilli</taxon>
        <taxon>Bacillales</taxon>
        <taxon>Bacillaceae</taxon>
        <taxon>Virgibacillus</taxon>
    </lineage>
</organism>
<dbReference type="PANTHER" id="PTHR30204:SF69">
    <property type="entry name" value="MERR-FAMILY TRANSCRIPTIONAL REGULATOR"/>
    <property type="match status" value="1"/>
</dbReference>
<dbReference type="Gene3D" id="3.40.50.150">
    <property type="entry name" value="Vaccinia Virus protein VP39"/>
    <property type="match status" value="1"/>
</dbReference>
<name>A0A0L0QTB1_VIRPA</name>
<dbReference type="SUPFAM" id="SSF53335">
    <property type="entry name" value="S-adenosyl-L-methionine-dependent methyltransferases"/>
    <property type="match status" value="1"/>
</dbReference>
<dbReference type="GO" id="GO:0003700">
    <property type="term" value="F:DNA-binding transcription factor activity"/>
    <property type="evidence" value="ECO:0007669"/>
    <property type="project" value="InterPro"/>
</dbReference>
<dbReference type="InterPro" id="IPR029063">
    <property type="entry name" value="SAM-dependent_MTases_sf"/>
</dbReference>
<evidence type="ECO:0000256" key="3">
    <source>
        <dbReference type="ARBA" id="ARBA00023125"/>
    </source>
</evidence>
<keyword evidence="2" id="KW-0805">Transcription regulation</keyword>
<dbReference type="InterPro" id="IPR041698">
    <property type="entry name" value="Methyltransf_25"/>
</dbReference>
<comment type="caution">
    <text evidence="5">The sequence shown here is derived from an EMBL/GenBank/DDBJ whole genome shotgun (WGS) entry which is preliminary data.</text>
</comment>
<dbReference type="Pfam" id="PF13649">
    <property type="entry name" value="Methyltransf_25"/>
    <property type="match status" value="1"/>
</dbReference>
<dbReference type="PANTHER" id="PTHR30204">
    <property type="entry name" value="REDOX-CYCLING DRUG-SENSING TRANSCRIPTIONAL ACTIVATOR SOXR"/>
    <property type="match status" value="1"/>
</dbReference>
<dbReference type="SUPFAM" id="SSF46955">
    <property type="entry name" value="Putative DNA-binding domain"/>
    <property type="match status" value="1"/>
</dbReference>
<dbReference type="EMBL" id="LGTO01000005">
    <property type="protein sequence ID" value="KNE21418.1"/>
    <property type="molecule type" value="Genomic_DNA"/>
</dbReference>
<dbReference type="Gene3D" id="1.10.1660.10">
    <property type="match status" value="1"/>
</dbReference>
<keyword evidence="1" id="KW-0678">Repressor</keyword>
<dbReference type="Proteomes" id="UP000036780">
    <property type="component" value="Unassembled WGS sequence"/>
</dbReference>
<evidence type="ECO:0000313" key="6">
    <source>
        <dbReference type="Proteomes" id="UP000036780"/>
    </source>
</evidence>
<dbReference type="RefSeq" id="WP_050350846.1">
    <property type="nucleotide sequence ID" value="NZ_BOSN01000004.1"/>
</dbReference>
<dbReference type="PROSITE" id="PS50937">
    <property type="entry name" value="HTH_MERR_2"/>
    <property type="match status" value="1"/>
</dbReference>
<dbReference type="GO" id="GO:0003677">
    <property type="term" value="F:DNA binding"/>
    <property type="evidence" value="ECO:0007669"/>
    <property type="project" value="UniProtKB-KW"/>
</dbReference>
<dbReference type="CDD" id="cd02440">
    <property type="entry name" value="AdoMet_MTases"/>
    <property type="match status" value="1"/>
</dbReference>
<keyword evidence="4" id="KW-0804">Transcription</keyword>
<dbReference type="PATRIC" id="fig|1473.5.peg.4435"/>
<sequence length="350" mass="40942">MYIKEVARRLNTTTRTIRFYEEKGLISPTKQDNQYRTFTDEEIVRISTILALREFGLGIRDIKQLLNEQGQYRIHDYFNIQRAVLFEKWLETKDMIHTIDRLLEQNMDQSISREDIFTLSKHLKRLKSLRKSWHDKWDFDSQAADYDQSLKMHGFRFNVHQDYETALEKVVDTMPLEAAQTCLDIGVGTGNLGAKFLTKGIHVIGVDQSEKMLQACKQKYPEMEVRKGHFLALPILDQHMDGIVSSYALHHISDEQKLLALVEMDRVLRPKGAICIVDLMFQDDSQRKEVLQHFEESGNKEAIYAIEDEFYANRSLLVDWLQSHNYQVTTHTFNPILSMIYATKNGQEMD</sequence>
<dbReference type="GeneID" id="66872834"/>
<protein>
    <submittedName>
        <fullName evidence="5">Uncharacterized protein</fullName>
    </submittedName>
</protein>
<dbReference type="SMART" id="SM00422">
    <property type="entry name" value="HTH_MERR"/>
    <property type="match status" value="1"/>
</dbReference>
<evidence type="ECO:0000256" key="4">
    <source>
        <dbReference type="ARBA" id="ARBA00023163"/>
    </source>
</evidence>
<dbReference type="Pfam" id="PF13411">
    <property type="entry name" value="MerR_1"/>
    <property type="match status" value="1"/>
</dbReference>